<dbReference type="AlphaFoldDB" id="X1FH37"/>
<comment type="caution">
    <text evidence="1">The sequence shown here is derived from an EMBL/GenBank/DDBJ whole genome shotgun (WGS) entry which is preliminary data.</text>
</comment>
<dbReference type="EMBL" id="BARU01006018">
    <property type="protein sequence ID" value="GAH44277.1"/>
    <property type="molecule type" value="Genomic_DNA"/>
</dbReference>
<organism evidence="1">
    <name type="scientific">marine sediment metagenome</name>
    <dbReference type="NCBI Taxonomy" id="412755"/>
    <lineage>
        <taxon>unclassified sequences</taxon>
        <taxon>metagenomes</taxon>
        <taxon>ecological metagenomes</taxon>
    </lineage>
</organism>
<proteinExistence type="predicted"/>
<protein>
    <submittedName>
        <fullName evidence="1">Uncharacterized protein</fullName>
    </submittedName>
</protein>
<reference evidence="1" key="1">
    <citation type="journal article" date="2014" name="Front. Microbiol.">
        <title>High frequency of phylogenetically diverse reductive dehalogenase-homologous genes in deep subseafloor sedimentary metagenomes.</title>
        <authorList>
            <person name="Kawai M."/>
            <person name="Futagami T."/>
            <person name="Toyoda A."/>
            <person name="Takaki Y."/>
            <person name="Nishi S."/>
            <person name="Hori S."/>
            <person name="Arai W."/>
            <person name="Tsubouchi T."/>
            <person name="Morono Y."/>
            <person name="Uchiyama I."/>
            <person name="Ito T."/>
            <person name="Fujiyama A."/>
            <person name="Inagaki F."/>
            <person name="Takami H."/>
        </authorList>
    </citation>
    <scope>NUCLEOTIDE SEQUENCE</scope>
    <source>
        <strain evidence="1">Expedition CK06-06</strain>
    </source>
</reference>
<name>X1FH37_9ZZZZ</name>
<gene>
    <name evidence="1" type="ORF">S03H2_11823</name>
</gene>
<accession>X1FH37</accession>
<evidence type="ECO:0000313" key="1">
    <source>
        <dbReference type="EMBL" id="GAH44277.1"/>
    </source>
</evidence>
<sequence>MVKVRIESRTDSRIIAEISFFRLYQKSKMIQWIKAGNRVWKFEFIASNESVYNKKLSWTITDVIQAKRLILRSIEKEKEYKDSKSE</sequence>